<dbReference type="PROSITE" id="PS50064">
    <property type="entry name" value="ZF_PARP_2"/>
    <property type="match status" value="1"/>
</dbReference>
<organism evidence="5 6">
    <name type="scientific">Magallana gigas</name>
    <name type="common">Pacific oyster</name>
    <name type="synonym">Crassostrea gigas</name>
    <dbReference type="NCBI Taxonomy" id="29159"/>
    <lineage>
        <taxon>Eukaryota</taxon>
        <taxon>Metazoa</taxon>
        <taxon>Spiralia</taxon>
        <taxon>Lophotrochozoa</taxon>
        <taxon>Mollusca</taxon>
        <taxon>Bivalvia</taxon>
        <taxon>Autobranchia</taxon>
        <taxon>Pteriomorphia</taxon>
        <taxon>Ostreida</taxon>
        <taxon>Ostreoidea</taxon>
        <taxon>Ostreidae</taxon>
        <taxon>Magallana</taxon>
    </lineage>
</organism>
<evidence type="ECO:0000313" key="6">
    <source>
        <dbReference type="Proteomes" id="UP000005408"/>
    </source>
</evidence>
<dbReference type="GO" id="GO:0003677">
    <property type="term" value="F:DNA binding"/>
    <property type="evidence" value="ECO:0007669"/>
    <property type="project" value="InterPro"/>
</dbReference>
<reference evidence="5" key="1">
    <citation type="submission" date="2022-08" db="UniProtKB">
        <authorList>
            <consortium name="EnsemblMetazoa"/>
        </authorList>
    </citation>
    <scope>IDENTIFICATION</scope>
    <source>
        <strain evidence="5">05x7-T-G4-1.051#20</strain>
    </source>
</reference>
<evidence type="ECO:0000256" key="2">
    <source>
        <dbReference type="ARBA" id="ARBA00022833"/>
    </source>
</evidence>
<evidence type="ECO:0000259" key="4">
    <source>
        <dbReference type="PROSITE" id="PS50064"/>
    </source>
</evidence>
<sequence>MSGEQDFPALEYQLVNVSDPAVLLEFYAPIQDSLSVIDNALGTLAQEGDEMIRERQAVLRVLEDQVTKGLQTISLWTECAEKSIKKAICQTGWFAEERSQKNLIRIERDGRISESNIPDLSASPWEYQERVDKMPTLDPFQTMESNVYWFEISKQRCVAKQETGEPLNFYVASKAVQQTDEIVLQANVLNEGKWKLYETHCHGDYVVFRSEKVEAFFILGTPKEREFVVDPSGSHYVHKTDERVCLDFPEGSVKESETFRVTIFPVKVDEMKKRKTKFPDQYKFLSVSKGIQVKGNAFSKAVQVHLPLETIENAVGKDDEMDIVASNNLIKDSLSVIDNALGTLAQEGDEMIRERQAVLRVLEDQVTKGLQTISLWTECAEKSIKKGNLSNWMHSLAFIKENKKVMTGVNKIMEKINNLKSENLETLRRTIAPVQEKITIFIRFAEERSQKNLIRIERDGKIKESNIPDLSASPWEYQERVDKMPTLDPFQTMESNVYWFEISKQRCVARQETGEPLNFYVASKAVQQTDEIVLQANVLNEGKWKLYETHCHGDYVVFRSEKVEAFFILGTPKEREFVVDPSGSHYVHKTDERVCLDFPEGSVKESETFRVTIFPVKVDEMKKRKTKFPDQYKFLSVSKGIQVKGNAFSKAVQVHLPLETIENAVGKDDEMDIEYVFFHIDGDIVTRLRNQQVEKRNDTIVTNVDKFSIYVGAGVRRGSIDSMSSMEALISLGFKYHCKLVTFVKKLTEDYVQVWCELVKKENWKDIEDKRLEDHPTLQKLKDADSKDIFISERQRLRVDVKGNSFVGPETPKNALLITFFPIADDNHIFPPLRKRGGMHGAPYSTITYSMDSGKKTSLHTLTFDPWTLPKTTSRKPPRGVNELDQSRKSMNYPAEKSQRSLPKSAKTTVTKPKSRPESSHAQVALSHKTKDYYSKNFEKFLEDFKIMFIGEKCHENGIDNLETFLMLEKEDLMNILGVNLGDSLKCKNAQQKFRDLER</sequence>
<evidence type="ECO:0000256" key="1">
    <source>
        <dbReference type="ARBA" id="ARBA00022723"/>
    </source>
</evidence>
<dbReference type="AlphaFoldDB" id="A0A8W8JKR1"/>
<evidence type="ECO:0000313" key="5">
    <source>
        <dbReference type="EnsemblMetazoa" id="G19033.1:cds"/>
    </source>
</evidence>
<feature type="domain" description="PARP-type" evidence="4">
    <location>
        <begin position="350"/>
        <end position="435"/>
    </location>
</feature>
<dbReference type="GO" id="GO:0008270">
    <property type="term" value="F:zinc ion binding"/>
    <property type="evidence" value="ECO:0007669"/>
    <property type="project" value="InterPro"/>
</dbReference>
<feature type="region of interest" description="Disordered" evidence="3">
    <location>
        <begin position="866"/>
        <end position="926"/>
    </location>
</feature>
<accession>A0A8W8JKR1</accession>
<feature type="compositionally biased region" description="Polar residues" evidence="3">
    <location>
        <begin position="900"/>
        <end position="912"/>
    </location>
</feature>
<dbReference type="EnsemblMetazoa" id="G19033.1">
    <property type="protein sequence ID" value="G19033.1:cds"/>
    <property type="gene ID" value="G19033"/>
</dbReference>
<evidence type="ECO:0000256" key="3">
    <source>
        <dbReference type="SAM" id="MobiDB-lite"/>
    </source>
</evidence>
<name>A0A8W8JKR1_MAGGI</name>
<keyword evidence="2" id="KW-0862">Zinc</keyword>
<keyword evidence="6" id="KW-1185">Reference proteome</keyword>
<dbReference type="InterPro" id="IPR001510">
    <property type="entry name" value="Znf_PARP"/>
</dbReference>
<dbReference type="Proteomes" id="UP000005408">
    <property type="component" value="Unassembled WGS sequence"/>
</dbReference>
<proteinExistence type="predicted"/>
<protein>
    <recommendedName>
        <fullName evidence="4">PARP-type domain-containing protein</fullName>
    </recommendedName>
</protein>
<keyword evidence="1" id="KW-0479">Metal-binding</keyword>
<dbReference type="Gene3D" id="2.60.220.30">
    <property type="match status" value="2"/>
</dbReference>